<comment type="caution">
    <text evidence="1">The sequence shown here is derived from an EMBL/GenBank/DDBJ whole genome shotgun (WGS) entry which is preliminary data.</text>
</comment>
<reference evidence="2" key="1">
    <citation type="journal article" date="2023" name="Nat. Plants">
        <title>Single-cell RNA sequencing provides a high-resolution roadmap for understanding the multicellular compartmentation of specialized metabolism.</title>
        <authorList>
            <person name="Sun S."/>
            <person name="Shen X."/>
            <person name="Li Y."/>
            <person name="Li Y."/>
            <person name="Wang S."/>
            <person name="Li R."/>
            <person name="Zhang H."/>
            <person name="Shen G."/>
            <person name="Guo B."/>
            <person name="Wei J."/>
            <person name="Xu J."/>
            <person name="St-Pierre B."/>
            <person name="Chen S."/>
            <person name="Sun C."/>
        </authorList>
    </citation>
    <scope>NUCLEOTIDE SEQUENCE [LARGE SCALE GENOMIC DNA]</scope>
</reference>
<protein>
    <submittedName>
        <fullName evidence="1">Uncharacterized protein</fullName>
    </submittedName>
</protein>
<gene>
    <name evidence="1" type="ORF">M9H77_36423</name>
</gene>
<organism evidence="1 2">
    <name type="scientific">Catharanthus roseus</name>
    <name type="common">Madagascar periwinkle</name>
    <name type="synonym">Vinca rosea</name>
    <dbReference type="NCBI Taxonomy" id="4058"/>
    <lineage>
        <taxon>Eukaryota</taxon>
        <taxon>Viridiplantae</taxon>
        <taxon>Streptophyta</taxon>
        <taxon>Embryophyta</taxon>
        <taxon>Tracheophyta</taxon>
        <taxon>Spermatophyta</taxon>
        <taxon>Magnoliopsida</taxon>
        <taxon>eudicotyledons</taxon>
        <taxon>Gunneridae</taxon>
        <taxon>Pentapetalae</taxon>
        <taxon>asterids</taxon>
        <taxon>lamiids</taxon>
        <taxon>Gentianales</taxon>
        <taxon>Apocynaceae</taxon>
        <taxon>Rauvolfioideae</taxon>
        <taxon>Vinceae</taxon>
        <taxon>Catharanthinae</taxon>
        <taxon>Catharanthus</taxon>
    </lineage>
</organism>
<dbReference type="EMBL" id="CM044708">
    <property type="protein sequence ID" value="KAI5650418.1"/>
    <property type="molecule type" value="Genomic_DNA"/>
</dbReference>
<name>A0ACB9ZS51_CATRO</name>
<dbReference type="Proteomes" id="UP001060085">
    <property type="component" value="Linkage Group LG08"/>
</dbReference>
<accession>A0ACB9ZS51</accession>
<evidence type="ECO:0000313" key="2">
    <source>
        <dbReference type="Proteomes" id="UP001060085"/>
    </source>
</evidence>
<evidence type="ECO:0000313" key="1">
    <source>
        <dbReference type="EMBL" id="KAI5650418.1"/>
    </source>
</evidence>
<sequence>MPVQNSYPFHENGYQGRQPTRGGRRGGLEGRGYNRPQEEVPRYYALHEDNFFEDYEENPNVGQAYYGGGYGGQQGDKALGKIKWNVSSFMGDVVSIGILLKTRILPLDHYEDMCHLATKNENQRKKSGFSKATLPSSRNAVPKPKTIMYKSWAKKDKTPKMAFKDNFKLKVEEKSRLITNLTRCFKCNGVGHIVINCPIKRTLVLKI</sequence>
<keyword evidence="2" id="KW-1185">Reference proteome</keyword>
<proteinExistence type="predicted"/>